<keyword evidence="4" id="KW-0645">Protease</keyword>
<proteinExistence type="inferred from homology"/>
<dbReference type="EC" id="3.4.16.4" evidence="4"/>
<dbReference type="SUPFAM" id="SSF56601">
    <property type="entry name" value="beta-lactamase/transpeptidase-like"/>
    <property type="match status" value="1"/>
</dbReference>
<evidence type="ECO:0000313" key="5">
    <source>
        <dbReference type="Proteomes" id="UP000838160"/>
    </source>
</evidence>
<dbReference type="Proteomes" id="UP000838160">
    <property type="component" value="Unassembled WGS sequence"/>
</dbReference>
<evidence type="ECO:0000256" key="3">
    <source>
        <dbReference type="SAM" id="SignalP"/>
    </source>
</evidence>
<keyword evidence="3" id="KW-0732">Signal</keyword>
<dbReference type="InterPro" id="IPR000667">
    <property type="entry name" value="Peptidase_S13"/>
</dbReference>
<accession>A0ABM8ZIX8</accession>
<sequence length="474" mass="52303">MKYHQRYGYYSVFTLLILCVQAFCVQAHAADSILPYGSRHALYLAPLSEPAKPVVATNSDQFFPPASTLKVVTALAAKLQLGDQFRFNTELKKLNNDYIIQYSGDPSFSRADLRRLLTQIAKSSNGNITHIWLDNRAFTGYQHAVGWPWDILGVCYSAPTSAITLDGNCVQGALYTNKDGSTRVNVPKHQPISVNTSVHVTQTANEDSPPCQLDLVTYQDNRYQLSGCVGYRQSPLPLKFAVVSPQLFTQAVIKDELAKLNVKSVPQVKVGVPNNSQYAKTILVHRSAPLPELLTVMLQQSNNLYADSLTKTLGMNYFAQAGSFSNGTQAIKEILRDKADIDLSLAVLEDGSGLSRNNRLTADQLVQVLKYIYQNDQNLNLIALLPTSGVNGTLRYRSSMRKAPISQSIRAKSGSLFGSYNMAGYGLDSQGKPNSVFVQFVSDYHPKANKAPSGPSPLQRFEEGFYRQVVELSQ</sequence>
<dbReference type="RefSeq" id="WP_237485030.1">
    <property type="nucleotide sequence ID" value="NZ_CAKLCM010000002.1"/>
</dbReference>
<keyword evidence="2 4" id="KW-0378">Hydrolase</keyword>
<protein>
    <submittedName>
        <fullName evidence="4">D-alanyl-D-alanine carboxypeptidase DacB</fullName>
        <ecNumber evidence="4">3.4.16.4</ecNumber>
    </submittedName>
</protein>
<organism evidence="4 5">
    <name type="scientific">Vibrio hippocampi</name>
    <dbReference type="NCBI Taxonomy" id="654686"/>
    <lineage>
        <taxon>Bacteria</taxon>
        <taxon>Pseudomonadati</taxon>
        <taxon>Pseudomonadota</taxon>
        <taxon>Gammaproteobacteria</taxon>
        <taxon>Vibrionales</taxon>
        <taxon>Vibrionaceae</taxon>
        <taxon>Vibrio</taxon>
    </lineage>
</organism>
<dbReference type="Gene3D" id="3.40.710.10">
    <property type="entry name" value="DD-peptidase/beta-lactamase superfamily"/>
    <property type="match status" value="2"/>
</dbReference>
<dbReference type="PANTHER" id="PTHR30023:SF0">
    <property type="entry name" value="PENICILLIN-SENSITIVE CARBOXYPEPTIDASE A"/>
    <property type="match status" value="1"/>
</dbReference>
<dbReference type="PANTHER" id="PTHR30023">
    <property type="entry name" value="D-ALANYL-D-ALANINE CARBOXYPEPTIDASE"/>
    <property type="match status" value="1"/>
</dbReference>
<dbReference type="NCBIfam" id="NF008322">
    <property type="entry name" value="PRK11113.1"/>
    <property type="match status" value="1"/>
</dbReference>
<dbReference type="PRINTS" id="PR00922">
    <property type="entry name" value="DADACBPTASE3"/>
</dbReference>
<dbReference type="Gene3D" id="3.50.80.20">
    <property type="entry name" value="D-Ala-D-Ala carboxypeptidase C, peptidase S13"/>
    <property type="match status" value="1"/>
</dbReference>
<reference evidence="4" key="1">
    <citation type="submission" date="2021-12" db="EMBL/GenBank/DDBJ databases">
        <authorList>
            <person name="Rodrigo-Torres L."/>
            <person name="Arahal R. D."/>
            <person name="Lucena T."/>
        </authorList>
    </citation>
    <scope>NUCLEOTIDE SEQUENCE</scope>
    <source>
        <strain evidence="4">CECT 8226</strain>
    </source>
</reference>
<dbReference type="Pfam" id="PF02113">
    <property type="entry name" value="Peptidase_S13"/>
    <property type="match status" value="1"/>
</dbReference>
<evidence type="ECO:0000256" key="1">
    <source>
        <dbReference type="ARBA" id="ARBA00006096"/>
    </source>
</evidence>
<name>A0ABM8ZIX8_9VIBR</name>
<dbReference type="InterPro" id="IPR012338">
    <property type="entry name" value="Beta-lactam/transpept-like"/>
</dbReference>
<feature type="chain" id="PRO_5046413786" evidence="3">
    <location>
        <begin position="30"/>
        <end position="474"/>
    </location>
</feature>
<gene>
    <name evidence="4" type="primary">dacB</name>
    <name evidence="4" type="ORF">VHP8226_02159</name>
</gene>
<keyword evidence="4" id="KW-0121">Carboxypeptidase</keyword>
<comment type="caution">
    <text evidence="4">The sequence shown here is derived from an EMBL/GenBank/DDBJ whole genome shotgun (WGS) entry which is preliminary data.</text>
</comment>
<comment type="similarity">
    <text evidence="1">Belongs to the peptidase S13 family.</text>
</comment>
<evidence type="ECO:0000313" key="4">
    <source>
        <dbReference type="EMBL" id="CAH0526783.1"/>
    </source>
</evidence>
<dbReference type="NCBIfam" id="TIGR00666">
    <property type="entry name" value="PBP4"/>
    <property type="match status" value="1"/>
</dbReference>
<dbReference type="EMBL" id="CAKLCM010000002">
    <property type="protein sequence ID" value="CAH0526783.1"/>
    <property type="molecule type" value="Genomic_DNA"/>
</dbReference>
<feature type="signal peptide" evidence="3">
    <location>
        <begin position="1"/>
        <end position="29"/>
    </location>
</feature>
<keyword evidence="5" id="KW-1185">Reference proteome</keyword>
<evidence type="ECO:0000256" key="2">
    <source>
        <dbReference type="ARBA" id="ARBA00022801"/>
    </source>
</evidence>
<dbReference type="GO" id="GO:0009002">
    <property type="term" value="F:serine-type D-Ala-D-Ala carboxypeptidase activity"/>
    <property type="evidence" value="ECO:0007669"/>
    <property type="project" value="UniProtKB-EC"/>
</dbReference>